<accession>A0A2P2C5K5</accession>
<evidence type="ECO:0000313" key="3">
    <source>
        <dbReference type="EMBL" id="CUR57284.1"/>
    </source>
</evidence>
<keyword evidence="1" id="KW-0238">DNA-binding</keyword>
<dbReference type="Gene3D" id="1.10.357.10">
    <property type="entry name" value="Tetracycline Repressor, domain 2"/>
    <property type="match status" value="1"/>
</dbReference>
<evidence type="ECO:0000259" key="2">
    <source>
        <dbReference type="Pfam" id="PF00440"/>
    </source>
</evidence>
<dbReference type="EMBL" id="CZKB01000004">
    <property type="protein sequence ID" value="CUR57284.1"/>
    <property type="molecule type" value="Genomic_DNA"/>
</dbReference>
<reference evidence="3" key="1">
    <citation type="submission" date="2015-08" db="EMBL/GenBank/DDBJ databases">
        <authorList>
            <person name="Babu N.S."/>
            <person name="Beckwith C.J."/>
            <person name="Beseler K.G."/>
            <person name="Brison A."/>
            <person name="Carone J.V."/>
            <person name="Caskin T.P."/>
            <person name="Diamond M."/>
            <person name="Durham M.E."/>
            <person name="Foxe J.M."/>
            <person name="Go M."/>
            <person name="Henderson B.A."/>
            <person name="Jones I.B."/>
            <person name="McGettigan J.A."/>
            <person name="Micheletti S.J."/>
            <person name="Nasrallah M.E."/>
            <person name="Ortiz D."/>
            <person name="Piller C.R."/>
            <person name="Privatt S.R."/>
            <person name="Schneider S.L."/>
            <person name="Sharp S."/>
            <person name="Smith T.C."/>
            <person name="Stanton J.D."/>
            <person name="Ullery H.E."/>
            <person name="Wilson R.J."/>
            <person name="Serrano M.G."/>
            <person name="Buck G."/>
            <person name="Lee V."/>
            <person name="Wang Y."/>
            <person name="Carvalho R."/>
            <person name="Voegtly L."/>
            <person name="Shi R."/>
            <person name="Duckworth R."/>
            <person name="Johnson A."/>
            <person name="Loviza R."/>
            <person name="Walstead R."/>
            <person name="Shah Z."/>
            <person name="Kiflezghi M."/>
            <person name="Wade K."/>
            <person name="Ball S.L."/>
            <person name="Bradley K.W."/>
            <person name="Asai D.J."/>
            <person name="Bowman C.A."/>
            <person name="Russell D.A."/>
            <person name="Pope W.H."/>
            <person name="Jacobs-Sera D."/>
            <person name="Hendrix R.W."/>
            <person name="Hatfull G.F."/>
        </authorList>
    </citation>
    <scope>NUCLEOTIDE SEQUENCE</scope>
</reference>
<proteinExistence type="predicted"/>
<organism evidence="3">
    <name type="scientific">metagenome</name>
    <dbReference type="NCBI Taxonomy" id="256318"/>
    <lineage>
        <taxon>unclassified sequences</taxon>
        <taxon>metagenomes</taxon>
    </lineage>
</organism>
<gene>
    <name evidence="3" type="ORF">NOCA1120472</name>
</gene>
<dbReference type="InterPro" id="IPR009057">
    <property type="entry name" value="Homeodomain-like_sf"/>
</dbReference>
<protein>
    <recommendedName>
        <fullName evidence="2">HTH tetR-type domain-containing protein</fullName>
    </recommendedName>
</protein>
<dbReference type="Pfam" id="PF00440">
    <property type="entry name" value="TetR_N"/>
    <property type="match status" value="1"/>
</dbReference>
<feature type="domain" description="HTH tetR-type" evidence="2">
    <location>
        <begin position="3"/>
        <end position="41"/>
    </location>
</feature>
<dbReference type="GO" id="GO:0003677">
    <property type="term" value="F:DNA binding"/>
    <property type="evidence" value="ECO:0007669"/>
    <property type="project" value="UniProtKB-KW"/>
</dbReference>
<dbReference type="AlphaFoldDB" id="A0A2P2C5K5"/>
<sequence>MVAEEGFARATFARIAERGGLSSTRLISYHFAGKDELVAAVVEHVVAGSVRTSVSG</sequence>
<dbReference type="InterPro" id="IPR001647">
    <property type="entry name" value="HTH_TetR"/>
</dbReference>
<evidence type="ECO:0000256" key="1">
    <source>
        <dbReference type="ARBA" id="ARBA00023125"/>
    </source>
</evidence>
<name>A0A2P2C5K5_9ZZZZ</name>
<dbReference type="SUPFAM" id="SSF46689">
    <property type="entry name" value="Homeodomain-like"/>
    <property type="match status" value="1"/>
</dbReference>